<sequence length="65" mass="7270">MKVTGAAGFIVSHLYEQLLKDTRNTIIGDDSFAGPTPTIPNKLKLVNLKALQNHPKFQFMQQICQ</sequence>
<protein>
    <recommendedName>
        <fullName evidence="3">NAD-dependent epimerase/dehydratase domain-containing protein</fullName>
    </recommendedName>
</protein>
<dbReference type="Gene3D" id="3.40.50.720">
    <property type="entry name" value="NAD(P)-binding Rossmann-like Domain"/>
    <property type="match status" value="1"/>
</dbReference>
<reference evidence="1 2" key="1">
    <citation type="submission" date="2016-10" db="EMBL/GenBank/DDBJ databases">
        <title>The whole genome sequencing and assembly of Bacillus simplex DSM 1321 strain.</title>
        <authorList>
            <person name="Park M.-K."/>
            <person name="Lee Y.-J."/>
            <person name="Yi H."/>
            <person name="Bahn Y.-S."/>
            <person name="Kim J.F."/>
            <person name="Lee D.-W."/>
        </authorList>
    </citation>
    <scope>NUCLEOTIDE SEQUENCE [LARGE SCALE GENOMIC DNA]</scope>
    <source>
        <strain evidence="1 2">DSM 1321</strain>
    </source>
</reference>
<dbReference type="OrthoDB" id="9811743at2"/>
<dbReference type="AlphaFoldDB" id="A0A223EJ52"/>
<evidence type="ECO:0008006" key="3">
    <source>
        <dbReference type="Google" id="ProtNLM"/>
    </source>
</evidence>
<dbReference type="EMBL" id="CP017704">
    <property type="protein sequence ID" value="ASS95282.1"/>
    <property type="molecule type" value="Genomic_DNA"/>
</dbReference>
<gene>
    <name evidence="1" type="ORF">BS1321_16015</name>
</gene>
<dbReference type="RefSeq" id="WP_063236417.1">
    <property type="nucleotide sequence ID" value="NZ_BCVO01000051.1"/>
</dbReference>
<dbReference type="GeneID" id="60595843"/>
<name>A0A223EJ52_9BACI</name>
<evidence type="ECO:0000313" key="1">
    <source>
        <dbReference type="EMBL" id="ASS95282.1"/>
    </source>
</evidence>
<dbReference type="Proteomes" id="UP000214618">
    <property type="component" value="Chromosome"/>
</dbReference>
<organism evidence="1 2">
    <name type="scientific">Peribacillus simplex NBRC 15720 = DSM 1321</name>
    <dbReference type="NCBI Taxonomy" id="1349754"/>
    <lineage>
        <taxon>Bacteria</taxon>
        <taxon>Bacillati</taxon>
        <taxon>Bacillota</taxon>
        <taxon>Bacilli</taxon>
        <taxon>Bacillales</taxon>
        <taxon>Bacillaceae</taxon>
        <taxon>Peribacillus</taxon>
    </lineage>
</organism>
<accession>A0A223EJ52</accession>
<evidence type="ECO:0000313" key="2">
    <source>
        <dbReference type="Proteomes" id="UP000214618"/>
    </source>
</evidence>
<proteinExistence type="predicted"/>